<keyword evidence="2" id="KW-1185">Reference proteome</keyword>
<reference evidence="2" key="1">
    <citation type="journal article" date="2019" name="Int. J. Syst. Evol. Microbiol.">
        <title>The Global Catalogue of Microorganisms (GCM) 10K type strain sequencing project: providing services to taxonomists for standard genome sequencing and annotation.</title>
        <authorList>
            <consortium name="The Broad Institute Genomics Platform"/>
            <consortium name="The Broad Institute Genome Sequencing Center for Infectious Disease"/>
            <person name="Wu L."/>
            <person name="Ma J."/>
        </authorList>
    </citation>
    <scope>NUCLEOTIDE SEQUENCE [LARGE SCALE GENOMIC DNA]</scope>
    <source>
        <strain evidence="2">JCM 17225</strain>
    </source>
</reference>
<evidence type="ECO:0000313" key="2">
    <source>
        <dbReference type="Proteomes" id="UP001501469"/>
    </source>
</evidence>
<organism evidence="1 2">
    <name type="scientific">Hymenobacter glaciei</name>
    <dbReference type="NCBI Taxonomy" id="877209"/>
    <lineage>
        <taxon>Bacteria</taxon>
        <taxon>Pseudomonadati</taxon>
        <taxon>Bacteroidota</taxon>
        <taxon>Cytophagia</taxon>
        <taxon>Cytophagales</taxon>
        <taxon>Hymenobacteraceae</taxon>
        <taxon>Hymenobacter</taxon>
    </lineage>
</organism>
<gene>
    <name evidence="1" type="ORF">GCM10022409_26510</name>
</gene>
<proteinExistence type="predicted"/>
<sequence>MGALTLLLTGCHSSTEEERRREFIKRHYAEDFRLFRNTLIASRGKDDGNWVYLLFCPGQVNAKKGNDLMAVVRVSVATDSITSIRDSEQTEQCTPALDSVAIVRLMRRFLRYPVNSIGSDAYGNISFGFGSGELGSADITRVEDSTRFDATFWQTHARVQGPWYERKVED</sequence>
<accession>A0ABP7UBT2</accession>
<evidence type="ECO:0000313" key="1">
    <source>
        <dbReference type="EMBL" id="GAA4039523.1"/>
    </source>
</evidence>
<name>A0ABP7UBT2_9BACT</name>
<dbReference type="EMBL" id="BAABDK010000021">
    <property type="protein sequence ID" value="GAA4039523.1"/>
    <property type="molecule type" value="Genomic_DNA"/>
</dbReference>
<comment type="caution">
    <text evidence="1">The sequence shown here is derived from an EMBL/GenBank/DDBJ whole genome shotgun (WGS) entry which is preliminary data.</text>
</comment>
<dbReference type="Proteomes" id="UP001501469">
    <property type="component" value="Unassembled WGS sequence"/>
</dbReference>
<evidence type="ECO:0008006" key="3">
    <source>
        <dbReference type="Google" id="ProtNLM"/>
    </source>
</evidence>
<protein>
    <recommendedName>
        <fullName evidence="3">Lipoprotein</fullName>
    </recommendedName>
</protein>